<keyword evidence="7" id="KW-0285">Flavoprotein</keyword>
<dbReference type="PROSITE" id="PS51278">
    <property type="entry name" value="GATASE_TYPE_2"/>
    <property type="match status" value="1"/>
</dbReference>
<comment type="caution">
    <text evidence="23">The sequence shown here is derived from an EMBL/GenBank/DDBJ whole genome shotgun (WGS) entry which is preliminary data.</text>
</comment>
<dbReference type="RefSeq" id="WP_095526006.1">
    <property type="nucleotide sequence ID" value="NZ_MDUX01000096.1"/>
</dbReference>
<keyword evidence="10" id="KW-0274">FAD</keyword>
<evidence type="ECO:0000256" key="3">
    <source>
        <dbReference type="ARBA" id="ARBA00001974"/>
    </source>
</evidence>
<dbReference type="FunFam" id="2.160.20.60:FF:000001">
    <property type="entry name" value="Glutamate synthase, large subunit"/>
    <property type="match status" value="1"/>
</dbReference>
<evidence type="ECO:0000256" key="17">
    <source>
        <dbReference type="ARBA" id="ARBA00037898"/>
    </source>
</evidence>
<dbReference type="Pfam" id="PF01645">
    <property type="entry name" value="Glu_synthase"/>
    <property type="match status" value="1"/>
</dbReference>
<comment type="pathway">
    <text evidence="17">Amino-acid biosynthesis; L-glutamate biosynthesis via GLT pathway; L-glutamate from 2-oxoglutarate and L-glutamine (NADP(+) route): step 1/1.</text>
</comment>
<sequence length="1558" mass="170632">MQERQGLYDPANEHDACGVGFVAHIKGHKSHDIIQGGLKILENIDHRGAVGADPLMGDGAGILIQIPDQLYRDEMAVQGVKLPPAGEYGVGMVFLPKEEASRLACEQELERAVRAEGQVLLGWRDVPVDHEMPMSPRVRAKEPVIRQIFVGRGPDVMVTEALERKLYVIRKMASHAIQQLGLKYGKEYYVPSMSARTVIYKGLLLANQVGEYYKDLTDPRCVSALSLVHQRFSTNTFPEWPLAHPYRMVAHNGEINTVKGNFNWLRAREGVMKSAVLGDDLAKLFPVVYEGQSDTATFDNCIELLVMAGYPLAQAAMMMIPEAWEQHELMDENRRAFYEYHAAMMEPWDGPAAIAFTDGRQIGATLDRNGLRPARYIVTDDDIVIMASEAGVLPVPESKIVKKWRLQPGKMFLIDMEAGRIIDDKELKDALANAKPYREWISRIQIKLDEVDGPEPTLESGASLLDRQQAFGYTQEDVKFLMTPMAKTGEEAIGSMGNDSPLAVMSNKNKTLYHYFRQLFAQVTNPPIDPIREALVMSTVSFIGPKPNLLDLNNINPPMRLEVSQPVLDFKDMAKIRHIEAFTDNKFKSFELNICYPAVWGKDGIEARLASLCAKAEDAVRSGYNILIVSDRKIDASHVAIPALLATSAIHQHLVKRGLRTATGLVVETGSAREVHHFALLAGYGAEAVHPYLAMETLREIALGMADIDGDKAIYNFIKAVNKGLCKVMSKMGISTYMSYCGAQIFEAIGLNKELVEKYFAGTPSNVEGIGLFEVAEEALRLHSDAFGKAPVLADQLDAGGEYAFRIRGEEHMWTPDAIAKLQHSTRTDSFQTYKEYAQIINDQSKRHMTLRGLFEFKIDPSKAIPLEEVESVKDIVKRFATGAMSLGSISTEAHSTLAIAMNRIGGKSNTGEGGEDEKRYRNEMRGVFIKKGETLADIIGKDRIERDVVLQEGDSLRSKIKQVASGRFGVTAEYLTSADQIQIKMAQGAKPGEGGQLPGGKVSEYIGKLRYSVPGVGLISPPPHHDIYSIEDLAQLIHDLKNVNPVAGISVKLVSEVGVGTVAAGVAKCKADHVVIAGHDGGTGASPLSSIKYAGSPWELGLAETQQTLMINGLRDRIVVQADGQMKTGRDVVIAALLGADEMGFATAPLVVEGCIMMRKCHLNTCPVGVATQDPVLRQRFSGQPEHVVRYFFFVAEEVREIMAQLGIRTFEELIGRADLLDKKAAIAHWKAQGLDFAKIFHVPEVDSPRRVVASQDHGLEKALDHKLIEKAQAAIERGERVSFIQPVRNVNRSVGAMLSGEVAKKYGFEGLPDDTIHVQLTGTAGQSFGAFLAHGVTLDLVGEGNDYVGKGLSGGRVIVRCANDFRGFGPEHIIAGNTVLFGAIAGEAYFNGVGGERFCVRNSGAAAVVEGVGDHGCEYMTGGTVVVLGETGRNFAAGMSGGVAYVYDPTGLFAKKCNTAMVDLEAVLPTAEQTEKVDRDIWHAVRRGNAGETDEAILKRMVENHFKYTGSVRARTLLERWEESRKAFVKVMPKEYRRALKELAAAARAQSEAATA</sequence>
<dbReference type="Proteomes" id="UP000623509">
    <property type="component" value="Unassembled WGS sequence"/>
</dbReference>
<dbReference type="SUPFAM" id="SSF56235">
    <property type="entry name" value="N-terminal nucleophile aminohydrolases (Ntn hydrolases)"/>
    <property type="match status" value="1"/>
</dbReference>
<dbReference type="InterPro" id="IPR006982">
    <property type="entry name" value="Glu_synth_centr_N"/>
</dbReference>
<evidence type="ECO:0000256" key="2">
    <source>
        <dbReference type="ARBA" id="ARBA00001927"/>
    </source>
</evidence>
<dbReference type="InterPro" id="IPR013785">
    <property type="entry name" value="Aldolase_TIM"/>
</dbReference>
<dbReference type="SUPFAM" id="SSF69336">
    <property type="entry name" value="Alpha subunit of glutamate synthase, C-terminal domain"/>
    <property type="match status" value="1"/>
</dbReference>
<evidence type="ECO:0000256" key="20">
    <source>
        <dbReference type="ARBA" id="ARBA00079921"/>
    </source>
</evidence>
<evidence type="ECO:0000259" key="21">
    <source>
        <dbReference type="PROSITE" id="PS51278"/>
    </source>
</evidence>
<comment type="cofactor">
    <cofactor evidence="1">
        <name>FMN</name>
        <dbReference type="ChEBI" id="CHEBI:58210"/>
    </cofactor>
</comment>
<comment type="cofactor">
    <cofactor evidence="3">
        <name>FAD</name>
        <dbReference type="ChEBI" id="CHEBI:57692"/>
    </cofactor>
</comment>
<dbReference type="CDD" id="cd02808">
    <property type="entry name" value="GltS_FMN"/>
    <property type="match status" value="1"/>
</dbReference>
<dbReference type="GO" id="GO:0006537">
    <property type="term" value="P:glutamate biosynthetic process"/>
    <property type="evidence" value="ECO:0007669"/>
    <property type="project" value="UniProtKB-KW"/>
</dbReference>
<dbReference type="EMBL" id="NMRN01000096">
    <property type="protein sequence ID" value="PAS91361.1"/>
    <property type="molecule type" value="Genomic_DNA"/>
</dbReference>
<keyword evidence="25" id="KW-1185">Reference proteome</keyword>
<comment type="similarity">
    <text evidence="4">Belongs to the glutamate synthase family.</text>
</comment>
<evidence type="ECO:0000256" key="12">
    <source>
        <dbReference type="ARBA" id="ARBA00023002"/>
    </source>
</evidence>
<evidence type="ECO:0000256" key="9">
    <source>
        <dbReference type="ARBA" id="ARBA00022723"/>
    </source>
</evidence>
<dbReference type="Pfam" id="PF01493">
    <property type="entry name" value="GXGXG"/>
    <property type="match status" value="1"/>
</dbReference>
<comment type="catalytic activity">
    <reaction evidence="18">
        <text>2 L-glutamate + NADP(+) = L-glutamine + 2-oxoglutarate + NADPH + H(+)</text>
        <dbReference type="Rhea" id="RHEA:15501"/>
        <dbReference type="ChEBI" id="CHEBI:15378"/>
        <dbReference type="ChEBI" id="CHEBI:16810"/>
        <dbReference type="ChEBI" id="CHEBI:29985"/>
        <dbReference type="ChEBI" id="CHEBI:57783"/>
        <dbReference type="ChEBI" id="CHEBI:58349"/>
        <dbReference type="ChEBI" id="CHEBI:58359"/>
        <dbReference type="EC" id="1.4.1.13"/>
    </reaction>
</comment>
<dbReference type="Gene3D" id="2.160.20.60">
    <property type="entry name" value="Glutamate synthase, alpha subunit, C-terminal domain"/>
    <property type="match status" value="1"/>
</dbReference>
<dbReference type="PANTHER" id="PTHR11938:SF133">
    <property type="entry name" value="GLUTAMATE SYNTHASE (NADH)"/>
    <property type="match status" value="1"/>
</dbReference>
<evidence type="ECO:0000256" key="10">
    <source>
        <dbReference type="ARBA" id="ARBA00022827"/>
    </source>
</evidence>
<accession>A0A272EMM5</accession>
<dbReference type="PANTHER" id="PTHR11938">
    <property type="entry name" value="FAD NADPH DEHYDROGENASE/OXIDOREDUCTASE"/>
    <property type="match status" value="1"/>
</dbReference>
<dbReference type="GO" id="GO:0051538">
    <property type="term" value="F:3 iron, 4 sulfur cluster binding"/>
    <property type="evidence" value="ECO:0007669"/>
    <property type="project" value="UniProtKB-KW"/>
</dbReference>
<dbReference type="CDD" id="cd00713">
    <property type="entry name" value="GltS"/>
    <property type="match status" value="1"/>
</dbReference>
<keyword evidence="11" id="KW-0315">Glutamine amidotransferase</keyword>
<comment type="cofactor">
    <cofactor evidence="2">
        <name>[3Fe-4S] cluster</name>
        <dbReference type="ChEBI" id="CHEBI:21137"/>
    </cofactor>
</comment>
<dbReference type="InterPro" id="IPR002932">
    <property type="entry name" value="Glu_synthdom"/>
</dbReference>
<dbReference type="SUPFAM" id="SSF51395">
    <property type="entry name" value="FMN-linked oxidoreductases"/>
    <property type="match status" value="1"/>
</dbReference>
<keyword evidence="13" id="KW-0408">Iron</keyword>
<dbReference type="FunFam" id="3.20.20.70:FF:000053">
    <property type="entry name" value="Glutamate synthase large subunit"/>
    <property type="match status" value="1"/>
</dbReference>
<dbReference type="Pfam" id="PF00310">
    <property type="entry name" value="GATase_2"/>
    <property type="match status" value="1"/>
</dbReference>
<dbReference type="EC" id="1.4.1.13" evidence="5"/>
<gene>
    <name evidence="22" type="ORF">BGI27_17060</name>
    <name evidence="23" type="ORF">CGU29_16895</name>
</gene>
<name>A0A272EMM5_9RHOO</name>
<organism evidence="23 24">
    <name type="scientific">Candidatus Dactylopiibacterium carminicum</name>
    <dbReference type="NCBI Taxonomy" id="857335"/>
    <lineage>
        <taxon>Bacteria</taxon>
        <taxon>Pseudomonadati</taxon>
        <taxon>Pseudomonadota</taxon>
        <taxon>Betaproteobacteria</taxon>
        <taxon>Rhodocyclales</taxon>
        <taxon>Rhodocyclaceae</taxon>
        <taxon>Candidatus Dactylopiibacterium</taxon>
    </lineage>
</organism>
<evidence type="ECO:0000256" key="15">
    <source>
        <dbReference type="ARBA" id="ARBA00023164"/>
    </source>
</evidence>
<reference evidence="22 25" key="1">
    <citation type="submission" date="2016-08" db="EMBL/GenBank/DDBJ databases">
        <title>Candidatus Dactylopiibacterium carminicum genome sequence.</title>
        <authorList>
            <person name="Ramirez-Puebla S.T."/>
            <person name="Ormeno-Orrillo E."/>
            <person name="Vera-Ponce De Leon A."/>
            <person name="Luis L."/>
            <person name="Sanchez-Flores A."/>
            <person name="Monica R."/>
            <person name="Martinez-Romero E."/>
        </authorList>
    </citation>
    <scope>NUCLEOTIDE SEQUENCE [LARGE SCALE GENOMIC DNA]</scope>
    <source>
        <strain evidence="22">END1</strain>
    </source>
</reference>
<dbReference type="Proteomes" id="UP000216107">
    <property type="component" value="Unassembled WGS sequence"/>
</dbReference>
<evidence type="ECO:0000256" key="6">
    <source>
        <dbReference type="ARBA" id="ARBA00022605"/>
    </source>
</evidence>
<dbReference type="GO" id="GO:0004355">
    <property type="term" value="F:glutamate synthase (NADPH) activity"/>
    <property type="evidence" value="ECO:0007669"/>
    <property type="project" value="UniProtKB-EC"/>
</dbReference>
<keyword evidence="8" id="KW-0288">FMN</keyword>
<dbReference type="InterPro" id="IPR050711">
    <property type="entry name" value="ET-N_metabolism_enzyme"/>
</dbReference>
<evidence type="ECO:0000256" key="4">
    <source>
        <dbReference type="ARBA" id="ARBA00009716"/>
    </source>
</evidence>
<evidence type="ECO:0000313" key="25">
    <source>
        <dbReference type="Proteomes" id="UP000623509"/>
    </source>
</evidence>
<dbReference type="CDD" id="cd00982">
    <property type="entry name" value="gltB_C"/>
    <property type="match status" value="1"/>
</dbReference>
<protein>
    <recommendedName>
        <fullName evidence="19">Glutamate synthase [NADPH] large chain</fullName>
        <ecNumber evidence="5">1.4.1.13</ecNumber>
    </recommendedName>
    <alternativeName>
        <fullName evidence="20">Glutamate synthase subunit alpha</fullName>
    </alternativeName>
</protein>
<dbReference type="FunFam" id="3.20.20.70:FF:000031">
    <property type="entry name" value="Glutamate synthase 1 [NADH]"/>
    <property type="match status" value="1"/>
</dbReference>
<evidence type="ECO:0000256" key="11">
    <source>
        <dbReference type="ARBA" id="ARBA00022962"/>
    </source>
</evidence>
<keyword evidence="9" id="KW-0479">Metal-binding</keyword>
<keyword evidence="12" id="KW-0560">Oxidoreductase</keyword>
<evidence type="ECO:0000256" key="14">
    <source>
        <dbReference type="ARBA" id="ARBA00023014"/>
    </source>
</evidence>
<evidence type="ECO:0000313" key="22">
    <source>
        <dbReference type="EMBL" id="KAF7597753.1"/>
    </source>
</evidence>
<proteinExistence type="inferred from homology"/>
<evidence type="ECO:0000256" key="5">
    <source>
        <dbReference type="ARBA" id="ARBA00012079"/>
    </source>
</evidence>
<evidence type="ECO:0000256" key="13">
    <source>
        <dbReference type="ARBA" id="ARBA00023004"/>
    </source>
</evidence>
<dbReference type="InterPro" id="IPR017932">
    <property type="entry name" value="GATase_2_dom"/>
</dbReference>
<dbReference type="Pfam" id="PF04898">
    <property type="entry name" value="Glu_syn_central"/>
    <property type="match status" value="1"/>
</dbReference>
<dbReference type="InterPro" id="IPR036485">
    <property type="entry name" value="Glu_synth_asu_C_sf"/>
</dbReference>
<dbReference type="GO" id="GO:0019676">
    <property type="term" value="P:ammonia assimilation cycle"/>
    <property type="evidence" value="ECO:0007669"/>
    <property type="project" value="TreeGrafter"/>
</dbReference>
<keyword evidence="15" id="KW-0314">Glutamate biosynthesis</keyword>
<evidence type="ECO:0000256" key="18">
    <source>
        <dbReference type="ARBA" id="ARBA00048151"/>
    </source>
</evidence>
<dbReference type="OrthoDB" id="9758182at2"/>
<feature type="domain" description="Glutamine amidotransferase type-2" evidence="21">
    <location>
        <begin position="17"/>
        <end position="417"/>
    </location>
</feature>
<dbReference type="EMBL" id="MDUX01000096">
    <property type="protein sequence ID" value="KAF7597753.1"/>
    <property type="molecule type" value="Genomic_DNA"/>
</dbReference>
<evidence type="ECO:0000256" key="8">
    <source>
        <dbReference type="ARBA" id="ARBA00022643"/>
    </source>
</evidence>
<keyword evidence="6" id="KW-0028">Amino-acid biosynthesis</keyword>
<dbReference type="FunFam" id="3.60.20.10:FF:000001">
    <property type="entry name" value="Glutamate synthase, large subunit"/>
    <property type="match status" value="1"/>
</dbReference>
<dbReference type="Gene3D" id="3.60.20.10">
    <property type="entry name" value="Glutamine Phosphoribosylpyrophosphate, subunit 1, domain 1"/>
    <property type="match status" value="1"/>
</dbReference>
<reference evidence="23 24" key="2">
    <citation type="submission" date="2017-07" db="EMBL/GenBank/DDBJ databases">
        <title>Candidatus Dactylopiibacterium carminicum, a nitrogen-fixing symbiont of the cochineal insect Dactylopius coccus and Dactylopius opuntiae (Hemiptera: Coccoidea: Dactylopiidae).</title>
        <authorList>
            <person name="Vera A."/>
        </authorList>
    </citation>
    <scope>NUCLEOTIDE SEQUENCE [LARGE SCALE GENOMIC DNA]</scope>
    <source>
        <strain evidence="23 24">NFDCM</strain>
    </source>
</reference>
<dbReference type="GO" id="GO:0046872">
    <property type="term" value="F:metal ion binding"/>
    <property type="evidence" value="ECO:0007669"/>
    <property type="project" value="UniProtKB-KW"/>
</dbReference>
<evidence type="ECO:0000256" key="16">
    <source>
        <dbReference type="ARBA" id="ARBA00023291"/>
    </source>
</evidence>
<evidence type="ECO:0000256" key="7">
    <source>
        <dbReference type="ARBA" id="ARBA00022630"/>
    </source>
</evidence>
<dbReference type="InterPro" id="IPR029055">
    <property type="entry name" value="Ntn_hydrolases_N"/>
</dbReference>
<evidence type="ECO:0000313" key="23">
    <source>
        <dbReference type="EMBL" id="PAS91361.1"/>
    </source>
</evidence>
<keyword evidence="16" id="KW-0003">3Fe-4S</keyword>
<evidence type="ECO:0000256" key="19">
    <source>
        <dbReference type="ARBA" id="ARBA00072108"/>
    </source>
</evidence>
<dbReference type="Gene3D" id="3.20.20.70">
    <property type="entry name" value="Aldolase class I"/>
    <property type="match status" value="2"/>
</dbReference>
<evidence type="ECO:0000313" key="24">
    <source>
        <dbReference type="Proteomes" id="UP000216107"/>
    </source>
</evidence>
<keyword evidence="14" id="KW-0411">Iron-sulfur</keyword>
<dbReference type="InterPro" id="IPR002489">
    <property type="entry name" value="Glu_synth_asu_C"/>
</dbReference>
<evidence type="ECO:0000256" key="1">
    <source>
        <dbReference type="ARBA" id="ARBA00001917"/>
    </source>
</evidence>